<comment type="caution">
    <text evidence="2">The sequence shown here is derived from an EMBL/GenBank/DDBJ whole genome shotgun (WGS) entry which is preliminary data.</text>
</comment>
<name>A0A0B9AP91_BRELN</name>
<reference evidence="2 3" key="1">
    <citation type="submission" date="2014-11" db="EMBL/GenBank/DDBJ databases">
        <title>Draft Genome Sequence of Brevibacterium linens AE038-8.</title>
        <authorList>
            <person name="Maizel D."/>
            <person name="Utturkar S.M."/>
            <person name="Brown S.D."/>
            <person name="Ferrero M."/>
            <person name="Rosen B.P."/>
        </authorList>
    </citation>
    <scope>NUCLEOTIDE SEQUENCE [LARGE SCALE GENOMIC DNA]</scope>
    <source>
        <strain evidence="2 3">AE038-8</strain>
    </source>
</reference>
<dbReference type="Gene3D" id="3.40.50.720">
    <property type="entry name" value="NAD(P)-binding Rossmann-like Domain"/>
    <property type="match status" value="1"/>
</dbReference>
<organism evidence="2 3">
    <name type="scientific">Brevibacterium linens</name>
    <dbReference type="NCBI Taxonomy" id="1703"/>
    <lineage>
        <taxon>Bacteria</taxon>
        <taxon>Bacillati</taxon>
        <taxon>Actinomycetota</taxon>
        <taxon>Actinomycetes</taxon>
        <taxon>Micrococcales</taxon>
        <taxon>Brevibacteriaceae</taxon>
        <taxon>Brevibacterium</taxon>
    </lineage>
</organism>
<gene>
    <name evidence="2" type="ORF">AE0388_1625</name>
</gene>
<feature type="region of interest" description="Disordered" evidence="1">
    <location>
        <begin position="114"/>
        <end position="138"/>
    </location>
</feature>
<proteinExistence type="predicted"/>
<evidence type="ECO:0000256" key="1">
    <source>
        <dbReference type="SAM" id="MobiDB-lite"/>
    </source>
</evidence>
<dbReference type="EMBL" id="JTJZ01000018">
    <property type="protein sequence ID" value="KHS52642.1"/>
    <property type="molecule type" value="Genomic_DNA"/>
</dbReference>
<dbReference type="OrthoDB" id="3338687at2"/>
<dbReference type="RefSeq" id="WP_039208977.1">
    <property type="nucleotide sequence ID" value="NZ_JTJZ01000018.1"/>
</dbReference>
<feature type="compositionally biased region" description="Low complexity" evidence="1">
    <location>
        <begin position="122"/>
        <end position="138"/>
    </location>
</feature>
<accession>A0A0B9AP91</accession>
<dbReference type="InterPro" id="IPR036291">
    <property type="entry name" value="NAD(P)-bd_dom_sf"/>
</dbReference>
<dbReference type="AlphaFoldDB" id="A0A0B9AP91"/>
<evidence type="ECO:0008006" key="4">
    <source>
        <dbReference type="Google" id="ProtNLM"/>
    </source>
</evidence>
<keyword evidence="3" id="KW-1185">Reference proteome</keyword>
<dbReference type="PATRIC" id="fig|1703.6.peg.1513"/>
<dbReference type="SUPFAM" id="SSF51735">
    <property type="entry name" value="NAD(P)-binding Rossmann-fold domains"/>
    <property type="match status" value="1"/>
</dbReference>
<protein>
    <recommendedName>
        <fullName evidence="4">NAD(P)-binding domain-containing protein</fullName>
    </recommendedName>
</protein>
<sequence>MHILLFGASGHVGAGLARLLSPHHTVTGIVRRRPETETAYEPVIVPDWVDEPEAVTSALASADLPPVDAVIAAIGGWYIDEPVLDRGLAKFDADYDSYLRGHFTACAISQSLADDRSEGVGTSERSADSSTDSATSAEPAPTRFVHLALNGVASVEALTGSGAISVFGAAQKMLIEVASAESTTVDFRELRIMAPIGGDDRNDLTGGVDTVPLAEVAEALTPILHSPERFDVSTEIHANAEK</sequence>
<evidence type="ECO:0000313" key="2">
    <source>
        <dbReference type="EMBL" id="KHS52642.1"/>
    </source>
</evidence>
<dbReference type="Proteomes" id="UP000031488">
    <property type="component" value="Unassembled WGS sequence"/>
</dbReference>
<evidence type="ECO:0000313" key="3">
    <source>
        <dbReference type="Proteomes" id="UP000031488"/>
    </source>
</evidence>